<name>A0A934QLV6_9PSEU</name>
<keyword evidence="6" id="KW-1185">Reference proteome</keyword>
<reference evidence="5" key="1">
    <citation type="submission" date="2020-12" db="EMBL/GenBank/DDBJ databases">
        <title>Prauserella sp. ASG 168, a novel actinomycete isolated from cave rock.</title>
        <authorList>
            <person name="Suriyachadkun C."/>
        </authorList>
    </citation>
    <scope>NUCLEOTIDE SEQUENCE</scope>
    <source>
        <strain evidence="5">ASG 168</strain>
    </source>
</reference>
<evidence type="ECO:0000256" key="1">
    <source>
        <dbReference type="ARBA" id="ARBA00001957"/>
    </source>
</evidence>
<comment type="cofactor">
    <cofactor evidence="1">
        <name>pantetheine 4'-phosphate</name>
        <dbReference type="ChEBI" id="CHEBI:47942"/>
    </cofactor>
</comment>
<dbReference type="GO" id="GO:0005737">
    <property type="term" value="C:cytoplasm"/>
    <property type="evidence" value="ECO:0007669"/>
    <property type="project" value="TreeGrafter"/>
</dbReference>
<dbReference type="GO" id="GO:0008610">
    <property type="term" value="P:lipid biosynthetic process"/>
    <property type="evidence" value="ECO:0007669"/>
    <property type="project" value="UniProtKB-ARBA"/>
</dbReference>
<dbReference type="Pfam" id="PF00668">
    <property type="entry name" value="Condensation"/>
    <property type="match status" value="1"/>
</dbReference>
<dbReference type="PROSITE" id="PS00455">
    <property type="entry name" value="AMP_BINDING"/>
    <property type="match status" value="1"/>
</dbReference>
<keyword evidence="2" id="KW-0596">Phosphopantetheine</keyword>
<dbReference type="SUPFAM" id="SSF52777">
    <property type="entry name" value="CoA-dependent acyltransferases"/>
    <property type="match status" value="2"/>
</dbReference>
<dbReference type="Pfam" id="PF13193">
    <property type="entry name" value="AMP-binding_C"/>
    <property type="match status" value="1"/>
</dbReference>
<dbReference type="InterPro" id="IPR020845">
    <property type="entry name" value="AMP-binding_CS"/>
</dbReference>
<dbReference type="FunFam" id="3.40.50.12780:FF:000012">
    <property type="entry name" value="Non-ribosomal peptide synthetase"/>
    <property type="match status" value="1"/>
</dbReference>
<dbReference type="Gene3D" id="3.40.50.980">
    <property type="match status" value="2"/>
</dbReference>
<dbReference type="Proteomes" id="UP000635245">
    <property type="component" value="Unassembled WGS sequence"/>
</dbReference>
<dbReference type="SMART" id="SM00823">
    <property type="entry name" value="PKS_PP"/>
    <property type="match status" value="1"/>
</dbReference>
<accession>A0A934QLV6</accession>
<organism evidence="5 6">
    <name type="scientific">Prauserella cavernicola</name>
    <dbReference type="NCBI Taxonomy" id="2800127"/>
    <lineage>
        <taxon>Bacteria</taxon>
        <taxon>Bacillati</taxon>
        <taxon>Actinomycetota</taxon>
        <taxon>Actinomycetes</taxon>
        <taxon>Pseudonocardiales</taxon>
        <taxon>Pseudonocardiaceae</taxon>
        <taxon>Prauserella</taxon>
    </lineage>
</organism>
<protein>
    <submittedName>
        <fullName evidence="5">Amino acid adenylation domain-containing protein</fullName>
    </submittedName>
</protein>
<dbReference type="SUPFAM" id="SSF56801">
    <property type="entry name" value="Acetyl-CoA synthetase-like"/>
    <property type="match status" value="1"/>
</dbReference>
<dbReference type="InterPro" id="IPR001242">
    <property type="entry name" value="Condensation_dom"/>
</dbReference>
<dbReference type="GO" id="GO:0043041">
    <property type="term" value="P:amino acid activation for nonribosomal peptide biosynthetic process"/>
    <property type="evidence" value="ECO:0007669"/>
    <property type="project" value="TreeGrafter"/>
</dbReference>
<dbReference type="PANTHER" id="PTHR45527:SF1">
    <property type="entry name" value="FATTY ACID SYNTHASE"/>
    <property type="match status" value="1"/>
</dbReference>
<dbReference type="Gene3D" id="2.30.38.10">
    <property type="entry name" value="Luciferase, Domain 3"/>
    <property type="match status" value="1"/>
</dbReference>
<dbReference type="InterPro" id="IPR045851">
    <property type="entry name" value="AMP-bd_C_sf"/>
</dbReference>
<dbReference type="NCBIfam" id="TIGR01733">
    <property type="entry name" value="AA-adenyl-dom"/>
    <property type="match status" value="1"/>
</dbReference>
<dbReference type="PROSITE" id="PS50075">
    <property type="entry name" value="CARRIER"/>
    <property type="match status" value="1"/>
</dbReference>
<dbReference type="InterPro" id="IPR006162">
    <property type="entry name" value="Ppantetheine_attach_site"/>
</dbReference>
<dbReference type="Pfam" id="PF00550">
    <property type="entry name" value="PP-binding"/>
    <property type="match status" value="1"/>
</dbReference>
<dbReference type="InterPro" id="IPR009081">
    <property type="entry name" value="PP-bd_ACP"/>
</dbReference>
<dbReference type="InterPro" id="IPR036736">
    <property type="entry name" value="ACP-like_sf"/>
</dbReference>
<feature type="non-terminal residue" evidence="5">
    <location>
        <position position="1086"/>
    </location>
</feature>
<dbReference type="InterPro" id="IPR010071">
    <property type="entry name" value="AA_adenyl_dom"/>
</dbReference>
<dbReference type="InterPro" id="IPR023213">
    <property type="entry name" value="CAT-like_dom_sf"/>
</dbReference>
<dbReference type="CDD" id="cd17643">
    <property type="entry name" value="A_NRPS_Cytc1-like"/>
    <property type="match status" value="1"/>
</dbReference>
<dbReference type="GO" id="GO:0003824">
    <property type="term" value="F:catalytic activity"/>
    <property type="evidence" value="ECO:0007669"/>
    <property type="project" value="InterPro"/>
</dbReference>
<keyword evidence="3" id="KW-0597">Phosphoprotein</keyword>
<evidence type="ECO:0000256" key="2">
    <source>
        <dbReference type="ARBA" id="ARBA00022450"/>
    </source>
</evidence>
<dbReference type="SUPFAM" id="SSF47336">
    <property type="entry name" value="ACP-like"/>
    <property type="match status" value="1"/>
</dbReference>
<dbReference type="InterPro" id="IPR025110">
    <property type="entry name" value="AMP-bd_C"/>
</dbReference>
<dbReference type="Pfam" id="PF00501">
    <property type="entry name" value="AMP-binding"/>
    <property type="match status" value="1"/>
</dbReference>
<dbReference type="FunFam" id="1.10.1200.10:FF:000016">
    <property type="entry name" value="Non-ribosomal peptide synthase"/>
    <property type="match status" value="1"/>
</dbReference>
<dbReference type="EMBL" id="JAENJH010000001">
    <property type="protein sequence ID" value="MBK1783697.1"/>
    <property type="molecule type" value="Genomic_DNA"/>
</dbReference>
<dbReference type="FunFam" id="3.40.50.980:FF:000001">
    <property type="entry name" value="Non-ribosomal peptide synthetase"/>
    <property type="match status" value="1"/>
</dbReference>
<evidence type="ECO:0000313" key="6">
    <source>
        <dbReference type="Proteomes" id="UP000635245"/>
    </source>
</evidence>
<gene>
    <name evidence="5" type="ORF">JHE00_05100</name>
</gene>
<dbReference type="GO" id="GO:0031177">
    <property type="term" value="F:phosphopantetheine binding"/>
    <property type="evidence" value="ECO:0007669"/>
    <property type="project" value="InterPro"/>
</dbReference>
<dbReference type="Gene3D" id="3.30.559.30">
    <property type="entry name" value="Nonribosomal peptide synthetase, condensation domain"/>
    <property type="match status" value="1"/>
</dbReference>
<dbReference type="Gene3D" id="3.30.559.10">
    <property type="entry name" value="Chloramphenicol acetyltransferase-like domain"/>
    <property type="match status" value="2"/>
</dbReference>
<evidence type="ECO:0000256" key="3">
    <source>
        <dbReference type="ARBA" id="ARBA00022553"/>
    </source>
</evidence>
<dbReference type="AlphaFoldDB" id="A0A934QLV6"/>
<dbReference type="Gene3D" id="1.10.1200.10">
    <property type="entry name" value="ACP-like"/>
    <property type="match status" value="1"/>
</dbReference>
<evidence type="ECO:0000259" key="4">
    <source>
        <dbReference type="PROSITE" id="PS50075"/>
    </source>
</evidence>
<dbReference type="InterPro" id="IPR020806">
    <property type="entry name" value="PKS_PP-bd"/>
</dbReference>
<dbReference type="FunFam" id="3.40.50.980:FF:000002">
    <property type="entry name" value="Enterobactin synthetase component F"/>
    <property type="match status" value="1"/>
</dbReference>
<dbReference type="GO" id="GO:0072330">
    <property type="term" value="P:monocarboxylic acid biosynthetic process"/>
    <property type="evidence" value="ECO:0007669"/>
    <property type="project" value="UniProtKB-ARBA"/>
</dbReference>
<comment type="caution">
    <text evidence="5">The sequence shown here is derived from an EMBL/GenBank/DDBJ whole genome shotgun (WGS) entry which is preliminary data.</text>
</comment>
<evidence type="ECO:0000313" key="5">
    <source>
        <dbReference type="EMBL" id="MBK1783697.1"/>
    </source>
</evidence>
<sequence>MTTRSRIQDILPAAPLQQGLVFHAMYDESGADLYTVQLTLDLRGPLDAARLRAAATALLRRHPNLRVAFWHEGLDQLVQVVPADVDLEWRDEDLATLPHSERDVEARRLADADRGRRFDPATPPLLRFTLIRLAEGEHRLLLTHHHVLLDGWSVPLLVRELLALYDTDGDASGLPSVRPYRDYLAWLAGQDAGAARTAWREALAGVGEATLIAPAAAATPVEPPRRHSVELDETTTAALLALARREGVTFSTVVQAAWAVLLGALTDRDDVVFGGVVSGRPADLAGVESMIGLFANTVPVRIRPRPGEGFSALLRRVFTEQNALLDHQHVGLAEIQSEVGAGALFDTLVVVENFPVDALDAGDAGASTDSGAGPELAAISGSDATHYPLTLIAQPGTALHLGLLYLPDRLAERTVRTLGDRLLRLLAELASDAARPLAALDLLTADERATLMPRRERAPEGPTVPARIAAHVAATPGAIAVSDGETALTYAELDERSARVAATLAARGVGREDLVAVVLPRGADTIVALLGVLRAGAAYVPIDPAYPAERIGLTLDDARPVTILTDSATERVLPPQPDRLLVDRLTGTDEHRGEPAPGDAAYIIYTSGSTGRPKGVVVTHHNVSRLLDTTRELFHFGPDDVWSWFHSYAFDFSVWEIWGALCHGGRLVVVPQTVTRSPRELLALLTAERVTVLNQTPSAFAALCQADEDREDEPGAKLALRYVVFGGEALDERRLAGWFDRHPDTAPVLVNMYGITETTVHVTHTELRAAGGADTAGIGVALPDLRVHVLDHALRPVPPGAVGEIHVGGPGVARGYLGSAALTAQRFVADPFGPPGSVLYRSGDRARPRADGTLDYLGRADHQVQIRGFRVEPGEVRAALTAHPAVTSAEVLARPGPDGDTRLLAYVVLDGSPEPPLHDHLAARLPAHLVPSAIVEVAEFPLTPHGKLDVAALPEPSARSAGRDPRGPAEELVAAAVADVLGIDSVGADDDFFALGGHSLLAIRLASRLRSRLGVDVSVRAIFEHPTVAALATLTGTASAARPALVAGVRPEVVPVSFAQRRLWFLDRLEGLGSAYNVPLVARMRG</sequence>
<feature type="domain" description="Carrier" evidence="4">
    <location>
        <begin position="964"/>
        <end position="1039"/>
    </location>
</feature>
<dbReference type="InterPro" id="IPR000873">
    <property type="entry name" value="AMP-dep_synth/lig_dom"/>
</dbReference>
<dbReference type="GO" id="GO:0044550">
    <property type="term" value="P:secondary metabolite biosynthetic process"/>
    <property type="evidence" value="ECO:0007669"/>
    <property type="project" value="TreeGrafter"/>
</dbReference>
<proteinExistence type="predicted"/>
<dbReference type="Gene3D" id="3.30.300.30">
    <property type="match status" value="1"/>
</dbReference>
<dbReference type="PANTHER" id="PTHR45527">
    <property type="entry name" value="NONRIBOSOMAL PEPTIDE SYNTHETASE"/>
    <property type="match status" value="1"/>
</dbReference>
<dbReference type="RefSeq" id="WP_200315208.1">
    <property type="nucleotide sequence ID" value="NZ_JAENJH010000001.1"/>
</dbReference>
<dbReference type="PROSITE" id="PS00012">
    <property type="entry name" value="PHOSPHOPANTETHEINE"/>
    <property type="match status" value="1"/>
</dbReference>